<dbReference type="Gene3D" id="2.60.40.1890">
    <property type="entry name" value="PCu(A)C copper chaperone"/>
    <property type="match status" value="1"/>
</dbReference>
<gene>
    <name evidence="2" type="ORF">GCM10009547_23710</name>
</gene>
<dbReference type="PANTHER" id="PTHR36302">
    <property type="entry name" value="BLR7088 PROTEIN"/>
    <property type="match status" value="1"/>
</dbReference>
<dbReference type="RefSeq" id="WP_344604925.1">
    <property type="nucleotide sequence ID" value="NZ_BAAAHE010000017.1"/>
</dbReference>
<dbReference type="PROSITE" id="PS51257">
    <property type="entry name" value="PROKAR_LIPOPROTEIN"/>
    <property type="match status" value="1"/>
</dbReference>
<dbReference type="PANTHER" id="PTHR36302:SF1">
    <property type="entry name" value="COPPER CHAPERONE PCU(A)C"/>
    <property type="match status" value="1"/>
</dbReference>
<feature type="chain" id="PRO_5045514127" description="Copper chaperone PCu(A)C" evidence="1">
    <location>
        <begin position="26"/>
        <end position="183"/>
    </location>
</feature>
<dbReference type="Proteomes" id="UP001500957">
    <property type="component" value="Unassembled WGS sequence"/>
</dbReference>
<protein>
    <recommendedName>
        <fullName evidence="4">Copper chaperone PCu(A)C</fullName>
    </recommendedName>
</protein>
<dbReference type="InterPro" id="IPR058248">
    <property type="entry name" value="Lxx211020-like"/>
</dbReference>
<evidence type="ECO:0000313" key="2">
    <source>
        <dbReference type="EMBL" id="GAA0620374.1"/>
    </source>
</evidence>
<organism evidence="2 3">
    <name type="scientific">Sporichthya brevicatena</name>
    <dbReference type="NCBI Taxonomy" id="171442"/>
    <lineage>
        <taxon>Bacteria</taxon>
        <taxon>Bacillati</taxon>
        <taxon>Actinomycetota</taxon>
        <taxon>Actinomycetes</taxon>
        <taxon>Sporichthyales</taxon>
        <taxon>Sporichthyaceae</taxon>
        <taxon>Sporichthya</taxon>
    </lineage>
</organism>
<proteinExistence type="predicted"/>
<comment type="caution">
    <text evidence="2">The sequence shown here is derived from an EMBL/GenBank/DDBJ whole genome shotgun (WGS) entry which is preliminary data.</text>
</comment>
<dbReference type="EMBL" id="BAAAHE010000017">
    <property type="protein sequence ID" value="GAA0620374.1"/>
    <property type="molecule type" value="Genomic_DNA"/>
</dbReference>
<accession>A0ABN1GUY7</accession>
<dbReference type="Pfam" id="PF04314">
    <property type="entry name" value="PCuAC"/>
    <property type="match status" value="1"/>
</dbReference>
<feature type="signal peptide" evidence="1">
    <location>
        <begin position="1"/>
        <end position="25"/>
    </location>
</feature>
<reference evidence="2 3" key="1">
    <citation type="journal article" date="2019" name="Int. J. Syst. Evol. Microbiol.">
        <title>The Global Catalogue of Microorganisms (GCM) 10K type strain sequencing project: providing services to taxonomists for standard genome sequencing and annotation.</title>
        <authorList>
            <consortium name="The Broad Institute Genomics Platform"/>
            <consortium name="The Broad Institute Genome Sequencing Center for Infectious Disease"/>
            <person name="Wu L."/>
            <person name="Ma J."/>
        </authorList>
    </citation>
    <scope>NUCLEOTIDE SEQUENCE [LARGE SCALE GENOMIC DNA]</scope>
    <source>
        <strain evidence="2 3">JCM 10671</strain>
    </source>
</reference>
<dbReference type="InterPro" id="IPR036182">
    <property type="entry name" value="PCuAC_sf"/>
</dbReference>
<name>A0ABN1GUY7_9ACTN</name>
<dbReference type="InterPro" id="IPR007410">
    <property type="entry name" value="LpqE-like"/>
</dbReference>
<dbReference type="SUPFAM" id="SSF110087">
    <property type="entry name" value="DR1885-like metal-binding protein"/>
    <property type="match status" value="1"/>
</dbReference>
<sequence length="183" mass="18494">MHVRTLPAALGAAALTLTLSLTACGQDDDAPAGSAAGEATVAATPSPSAAAVLTPADLWVKAAPSGMTAAFGTLINPGTSDLTVVGATTDIGARCELHETVADGDGAMVMRPKEGGFVIPAGGRFELEPGGNHLMIMELTRELRTGEIVSISWKLSDGSTIESEAVVKPFSGAEEKYEPGGAM</sequence>
<keyword evidence="3" id="KW-1185">Reference proteome</keyword>
<evidence type="ECO:0000256" key="1">
    <source>
        <dbReference type="SAM" id="SignalP"/>
    </source>
</evidence>
<evidence type="ECO:0008006" key="4">
    <source>
        <dbReference type="Google" id="ProtNLM"/>
    </source>
</evidence>
<evidence type="ECO:0000313" key="3">
    <source>
        <dbReference type="Proteomes" id="UP001500957"/>
    </source>
</evidence>
<keyword evidence="1" id="KW-0732">Signal</keyword>